<dbReference type="GO" id="GO:0016702">
    <property type="term" value="F:oxidoreductase activity, acting on single donors with incorporation of molecular oxygen, incorporation of two atoms of oxygen"/>
    <property type="evidence" value="ECO:0007669"/>
    <property type="project" value="InterPro"/>
</dbReference>
<dbReference type="InterPro" id="IPR000627">
    <property type="entry name" value="Intradiol_dOase_C"/>
</dbReference>
<dbReference type="InterPro" id="IPR015889">
    <property type="entry name" value="Intradiol_dOase_core"/>
</dbReference>
<organism evidence="3 4">
    <name type="scientific">Deinococcus indicus</name>
    <dbReference type="NCBI Taxonomy" id="223556"/>
    <lineage>
        <taxon>Bacteria</taxon>
        <taxon>Thermotogati</taxon>
        <taxon>Deinococcota</taxon>
        <taxon>Deinococci</taxon>
        <taxon>Deinococcales</taxon>
        <taxon>Deinococcaceae</taxon>
        <taxon>Deinococcus</taxon>
    </lineage>
</organism>
<dbReference type="PANTHER" id="PTHR34315:SF1">
    <property type="entry name" value="INTRADIOL RING-CLEAVAGE DIOXYGENASES DOMAIN-CONTAINING PROTEIN-RELATED"/>
    <property type="match status" value="1"/>
</dbReference>
<keyword evidence="3" id="KW-0560">Oxidoreductase</keyword>
<keyword evidence="3" id="KW-0223">Dioxygenase</keyword>
<evidence type="ECO:0000313" key="4">
    <source>
        <dbReference type="Proteomes" id="UP000197208"/>
    </source>
</evidence>
<dbReference type="SUPFAM" id="SSF49482">
    <property type="entry name" value="Aromatic compound dioxygenase"/>
    <property type="match status" value="1"/>
</dbReference>
<dbReference type="PANTHER" id="PTHR34315">
    <property type="match status" value="1"/>
</dbReference>
<evidence type="ECO:0000256" key="1">
    <source>
        <dbReference type="SAM" id="MobiDB-lite"/>
    </source>
</evidence>
<feature type="domain" description="Intradiol ring-cleavage dioxygenases" evidence="2">
    <location>
        <begin position="97"/>
        <end position="199"/>
    </location>
</feature>
<name>A0A2D0A7I0_9DEIO</name>
<dbReference type="GO" id="GO:0008199">
    <property type="term" value="F:ferric iron binding"/>
    <property type="evidence" value="ECO:0007669"/>
    <property type="project" value="InterPro"/>
</dbReference>
<reference evidence="3 4" key="1">
    <citation type="submission" date="2017-05" db="EMBL/GenBank/DDBJ databases">
        <title>De novo genome assembly of Deniococcus indicus strain DR1.</title>
        <authorList>
            <person name="Chauhan D."/>
            <person name="Yennamalli R.M."/>
            <person name="Priyadarshini R."/>
        </authorList>
    </citation>
    <scope>NUCLEOTIDE SEQUENCE [LARGE SCALE GENOMIC DNA]</scope>
    <source>
        <strain evidence="3 4">DR1</strain>
    </source>
</reference>
<dbReference type="Proteomes" id="UP000197208">
    <property type="component" value="Unassembled WGS sequence"/>
</dbReference>
<evidence type="ECO:0000313" key="3">
    <source>
        <dbReference type="EMBL" id="OWL96372.1"/>
    </source>
</evidence>
<dbReference type="RefSeq" id="WP_088248168.1">
    <property type="nucleotide sequence ID" value="NZ_BNAM01000004.1"/>
</dbReference>
<feature type="compositionally biased region" description="Low complexity" evidence="1">
    <location>
        <begin position="67"/>
        <end position="82"/>
    </location>
</feature>
<keyword evidence="4" id="KW-1185">Reference proteome</keyword>
<dbReference type="CDD" id="cd03457">
    <property type="entry name" value="intradiol_dioxygenase_like"/>
    <property type="match status" value="1"/>
</dbReference>
<proteinExistence type="predicted"/>
<dbReference type="Pfam" id="PF00775">
    <property type="entry name" value="Dioxygenase_C"/>
    <property type="match status" value="1"/>
</dbReference>
<feature type="region of interest" description="Disordered" evidence="1">
    <location>
        <begin position="48"/>
        <end position="83"/>
    </location>
</feature>
<dbReference type="InterPro" id="IPR006311">
    <property type="entry name" value="TAT_signal"/>
</dbReference>
<dbReference type="Gene3D" id="2.60.130.10">
    <property type="entry name" value="Aromatic compound dioxygenase"/>
    <property type="match status" value="1"/>
</dbReference>
<dbReference type="OrthoDB" id="9800887at2"/>
<gene>
    <name evidence="3" type="ORF">CBQ26_08210</name>
</gene>
<comment type="caution">
    <text evidence="3">The sequence shown here is derived from an EMBL/GenBank/DDBJ whole genome shotgun (WGS) entry which is preliminary data.</text>
</comment>
<evidence type="ECO:0000259" key="2">
    <source>
        <dbReference type="Pfam" id="PF00775"/>
    </source>
</evidence>
<protein>
    <submittedName>
        <fullName evidence="3">Intradiol ring-cleavage dioxygenase</fullName>
    </submittedName>
</protein>
<accession>A0A2D0A7I0</accession>
<dbReference type="AlphaFoldDB" id="A0A2D0A7I0"/>
<sequence length="286" mass="29822">MNEHPSQNHDLEDDDAPVGTVLGRRAALRLLGLAGGAAAVGGLALAGGAGRPPGPPPSGPGGPGGTPPASGSMGTSAGTSGAQSLPACIVRPAQTQGPYWVDEKLKRRDIRADTKTGKVPQGVPLTLHFDVSRIGLNQCEPRAGVIVDIWHCDALGAYSDANDQGYNTKGQNFLRGYQTTDAQGKCSFTTIFPGWYAGRAVHIHYRLRTLDSAGKVNGDFVSQLFFPEALIATVHAQAPYKQKGTRDTPNATDSIYKNGGNQMMLTTSGDVKTGIVGTFNVGLNVG</sequence>
<dbReference type="EMBL" id="NHMK01000011">
    <property type="protein sequence ID" value="OWL96372.1"/>
    <property type="molecule type" value="Genomic_DNA"/>
</dbReference>
<dbReference type="PROSITE" id="PS51318">
    <property type="entry name" value="TAT"/>
    <property type="match status" value="1"/>
</dbReference>